<name>W7XL26_TETTS</name>
<dbReference type="EMBL" id="GG662778">
    <property type="protein sequence ID" value="EWS75554.1"/>
    <property type="molecule type" value="Genomic_DNA"/>
</dbReference>
<feature type="transmembrane region" description="Helical" evidence="1">
    <location>
        <begin position="44"/>
        <end position="62"/>
    </location>
</feature>
<dbReference type="KEGG" id="tet:TTHERM_000835439"/>
<evidence type="ECO:0000313" key="2">
    <source>
        <dbReference type="EMBL" id="EWS75554.1"/>
    </source>
</evidence>
<evidence type="ECO:0000313" key="3">
    <source>
        <dbReference type="Proteomes" id="UP000009168"/>
    </source>
</evidence>
<keyword evidence="1" id="KW-0472">Membrane</keyword>
<proteinExistence type="predicted"/>
<keyword evidence="3" id="KW-1185">Reference proteome</keyword>
<keyword evidence="1" id="KW-1133">Transmembrane helix</keyword>
<gene>
    <name evidence="2" type="ORF">TTHERM_000835439</name>
</gene>
<dbReference type="GeneID" id="24440861"/>
<keyword evidence="1 2" id="KW-0812">Transmembrane</keyword>
<organism evidence="2 3">
    <name type="scientific">Tetrahymena thermophila (strain SB210)</name>
    <dbReference type="NCBI Taxonomy" id="312017"/>
    <lineage>
        <taxon>Eukaryota</taxon>
        <taxon>Sar</taxon>
        <taxon>Alveolata</taxon>
        <taxon>Ciliophora</taxon>
        <taxon>Intramacronucleata</taxon>
        <taxon>Oligohymenophorea</taxon>
        <taxon>Hymenostomatida</taxon>
        <taxon>Tetrahymenina</taxon>
        <taxon>Tetrahymenidae</taxon>
        <taxon>Tetrahymena</taxon>
    </lineage>
</organism>
<reference evidence="3" key="1">
    <citation type="journal article" date="2006" name="PLoS Biol.">
        <title>Macronuclear genome sequence of the ciliate Tetrahymena thermophila, a model eukaryote.</title>
        <authorList>
            <person name="Eisen J.A."/>
            <person name="Coyne R.S."/>
            <person name="Wu M."/>
            <person name="Wu D."/>
            <person name="Thiagarajan M."/>
            <person name="Wortman J.R."/>
            <person name="Badger J.H."/>
            <person name="Ren Q."/>
            <person name="Amedeo P."/>
            <person name="Jones K.M."/>
            <person name="Tallon L.J."/>
            <person name="Delcher A.L."/>
            <person name="Salzberg S.L."/>
            <person name="Silva J.C."/>
            <person name="Haas B.J."/>
            <person name="Majoros W.H."/>
            <person name="Farzad M."/>
            <person name="Carlton J.M."/>
            <person name="Smith R.K. Jr."/>
            <person name="Garg J."/>
            <person name="Pearlman R.E."/>
            <person name="Karrer K.M."/>
            <person name="Sun L."/>
            <person name="Manning G."/>
            <person name="Elde N.C."/>
            <person name="Turkewitz A.P."/>
            <person name="Asai D.J."/>
            <person name="Wilkes D.E."/>
            <person name="Wang Y."/>
            <person name="Cai H."/>
            <person name="Collins K."/>
            <person name="Stewart B.A."/>
            <person name="Lee S.R."/>
            <person name="Wilamowska K."/>
            <person name="Weinberg Z."/>
            <person name="Ruzzo W.L."/>
            <person name="Wloga D."/>
            <person name="Gaertig J."/>
            <person name="Frankel J."/>
            <person name="Tsao C.-C."/>
            <person name="Gorovsky M.A."/>
            <person name="Keeling P.J."/>
            <person name="Waller R.F."/>
            <person name="Patron N.J."/>
            <person name="Cherry J.M."/>
            <person name="Stover N.A."/>
            <person name="Krieger C.J."/>
            <person name="del Toro C."/>
            <person name="Ryder H.F."/>
            <person name="Williamson S.C."/>
            <person name="Barbeau R.A."/>
            <person name="Hamilton E.P."/>
            <person name="Orias E."/>
        </authorList>
    </citation>
    <scope>NUCLEOTIDE SEQUENCE [LARGE SCALE GENOMIC DNA]</scope>
    <source>
        <strain evidence="3">SB210</strain>
    </source>
</reference>
<dbReference type="RefSeq" id="XP_012651920.1">
    <property type="nucleotide sequence ID" value="XM_012796466.1"/>
</dbReference>
<accession>W7XL26</accession>
<evidence type="ECO:0000256" key="1">
    <source>
        <dbReference type="SAM" id="Phobius"/>
    </source>
</evidence>
<dbReference type="AlphaFoldDB" id="W7XL26"/>
<sequence length="154" mass="19208">MQNNQKMDLNQNKWFSFMIMNMKQLLHLINTKQNKNIQIQKKQILSCILSAFICMSISILFYRQFNFQFLNIEQKLQISQLFWKVKKYKQREMNQQQKQNLKIKNELNYQRKKKRKKNYKINKLKELFQISFLYQKMPQYKINKLFLLKIKFHI</sequence>
<dbReference type="Proteomes" id="UP000009168">
    <property type="component" value="Unassembled WGS sequence"/>
</dbReference>
<protein>
    <submittedName>
        <fullName evidence="2">Transmembrane protein, putative</fullName>
    </submittedName>
</protein>
<dbReference type="InParanoid" id="W7XL26"/>